<dbReference type="AlphaFoldDB" id="A0A084SIJ9"/>
<reference evidence="1 2" key="1">
    <citation type="submission" date="2014-07" db="EMBL/GenBank/DDBJ databases">
        <title>Draft Genome Sequence of Gephyronic Acid Producer, Cystobacter violaceus Strain Cb vi76.</title>
        <authorList>
            <person name="Stevens D.C."/>
            <person name="Young J."/>
            <person name="Carmichael R."/>
            <person name="Tan J."/>
            <person name="Taylor R.E."/>
        </authorList>
    </citation>
    <scope>NUCLEOTIDE SEQUENCE [LARGE SCALE GENOMIC DNA]</scope>
    <source>
        <strain evidence="1 2">Cb vi76</strain>
    </source>
</reference>
<dbReference type="Proteomes" id="UP000028547">
    <property type="component" value="Unassembled WGS sequence"/>
</dbReference>
<organism evidence="1 2">
    <name type="scientific">Archangium violaceum Cb vi76</name>
    <dbReference type="NCBI Taxonomy" id="1406225"/>
    <lineage>
        <taxon>Bacteria</taxon>
        <taxon>Pseudomonadati</taxon>
        <taxon>Myxococcota</taxon>
        <taxon>Myxococcia</taxon>
        <taxon>Myxococcales</taxon>
        <taxon>Cystobacterineae</taxon>
        <taxon>Archangiaceae</taxon>
        <taxon>Archangium</taxon>
    </lineage>
</organism>
<protein>
    <submittedName>
        <fullName evidence="1">Uncharacterized protein</fullName>
    </submittedName>
</protein>
<accession>A0A084SIJ9</accession>
<dbReference type="EMBL" id="JPMI01000298">
    <property type="protein sequence ID" value="KFA88284.1"/>
    <property type="molecule type" value="Genomic_DNA"/>
</dbReference>
<proteinExistence type="predicted"/>
<name>A0A084SIJ9_9BACT</name>
<dbReference type="NCBIfam" id="NF041086">
    <property type="entry name" value="STAUR_1299_fam"/>
    <property type="match status" value="1"/>
</dbReference>
<comment type="caution">
    <text evidence="1">The sequence shown here is derived from an EMBL/GenBank/DDBJ whole genome shotgun (WGS) entry which is preliminary data.</text>
</comment>
<evidence type="ECO:0000313" key="2">
    <source>
        <dbReference type="Proteomes" id="UP000028547"/>
    </source>
</evidence>
<evidence type="ECO:0000313" key="1">
    <source>
        <dbReference type="EMBL" id="KFA88284.1"/>
    </source>
</evidence>
<gene>
    <name evidence="1" type="ORF">Q664_42225</name>
</gene>
<dbReference type="RefSeq" id="WP_043409228.1">
    <property type="nucleotide sequence ID" value="NZ_JPMI01000298.1"/>
</dbReference>
<sequence>MDAAADELLRLAFDRAPALEANQAIARIRAEAGDELSGATSYELVLPAENVRSFLLDHTLPRLVDYLESSGARLPHCGGVFLSVFSGDTLYFLQARDVVELLSRWSGLSMAELKTRYGPR</sequence>